<keyword evidence="5" id="KW-1185">Reference proteome</keyword>
<evidence type="ECO:0000256" key="2">
    <source>
        <dbReference type="SAM" id="Coils"/>
    </source>
</evidence>
<dbReference type="PANTHER" id="PTHR33206">
    <property type="entry name" value="PROTEIN CBG10425"/>
    <property type="match status" value="1"/>
</dbReference>
<keyword evidence="1" id="KW-0862">Zinc</keyword>
<accession>A0ABQ9ERI6</accession>
<feature type="domain" description="C2H2-type" evidence="3">
    <location>
        <begin position="260"/>
        <end position="287"/>
    </location>
</feature>
<organism evidence="4 5">
    <name type="scientific">Tegillarca granosa</name>
    <name type="common">Malaysian cockle</name>
    <name type="synonym">Anadara granosa</name>
    <dbReference type="NCBI Taxonomy" id="220873"/>
    <lineage>
        <taxon>Eukaryota</taxon>
        <taxon>Metazoa</taxon>
        <taxon>Spiralia</taxon>
        <taxon>Lophotrochozoa</taxon>
        <taxon>Mollusca</taxon>
        <taxon>Bivalvia</taxon>
        <taxon>Autobranchia</taxon>
        <taxon>Pteriomorphia</taxon>
        <taxon>Arcoida</taxon>
        <taxon>Arcoidea</taxon>
        <taxon>Arcidae</taxon>
        <taxon>Tegillarca</taxon>
    </lineage>
</organism>
<keyword evidence="1" id="KW-0863">Zinc-finger</keyword>
<reference evidence="4 5" key="1">
    <citation type="submission" date="2022-12" db="EMBL/GenBank/DDBJ databases">
        <title>Chromosome-level genome of Tegillarca granosa.</title>
        <authorList>
            <person name="Kim J."/>
        </authorList>
    </citation>
    <scope>NUCLEOTIDE SEQUENCE [LARGE SCALE GENOMIC DNA]</scope>
    <source>
        <strain evidence="4">Teg-2019</strain>
        <tissue evidence="4">Adductor muscle</tissue>
    </source>
</reference>
<comment type="caution">
    <text evidence="4">The sequence shown here is derived from an EMBL/GenBank/DDBJ whole genome shotgun (WGS) entry which is preliminary data.</text>
</comment>
<dbReference type="EMBL" id="JARBDR010000708">
    <property type="protein sequence ID" value="KAJ8307836.1"/>
    <property type="molecule type" value="Genomic_DNA"/>
</dbReference>
<feature type="coiled-coil region" evidence="2">
    <location>
        <begin position="424"/>
        <end position="451"/>
    </location>
</feature>
<evidence type="ECO:0000256" key="1">
    <source>
        <dbReference type="PROSITE-ProRule" id="PRU00042"/>
    </source>
</evidence>
<dbReference type="InterPro" id="IPR013087">
    <property type="entry name" value="Znf_C2H2_type"/>
</dbReference>
<evidence type="ECO:0000259" key="3">
    <source>
        <dbReference type="PROSITE" id="PS50157"/>
    </source>
</evidence>
<gene>
    <name evidence="4" type="ORF">KUTeg_014619</name>
</gene>
<proteinExistence type="predicted"/>
<protein>
    <recommendedName>
        <fullName evidence="3">C2H2-type domain-containing protein</fullName>
    </recommendedName>
</protein>
<evidence type="ECO:0000313" key="5">
    <source>
        <dbReference type="Proteomes" id="UP001217089"/>
    </source>
</evidence>
<keyword evidence="1" id="KW-0479">Metal-binding</keyword>
<dbReference type="PANTHER" id="PTHR33206:SF1">
    <property type="entry name" value="DNA-DIRECTED DNA POLYMERASE"/>
    <property type="match status" value="1"/>
</dbReference>
<keyword evidence="2" id="KW-0175">Coiled coil</keyword>
<dbReference type="PROSITE" id="PS50157">
    <property type="entry name" value="ZINC_FINGER_C2H2_2"/>
    <property type="match status" value="1"/>
</dbReference>
<dbReference type="Proteomes" id="UP001217089">
    <property type="component" value="Unassembled WGS sequence"/>
</dbReference>
<name>A0ABQ9ERI6_TEGGR</name>
<sequence length="682" mass="80839">MPITNDFTIAQLMRQANDIYDRQHHAFRLNLQFGLILVNTQDREYRYFRPYSNDELFERPIYISRRRDLNRLRLRLQKLNVTDYILQQRPNSKWKPILITNVRFCLFHLNYSLGQVKGQLPAHIESCKAIVCLNKDRKGVPYKDKLCAFRCLAVHLGYQNHSLESEAKSLYKRWAHFINNKYPHRCIQDDPRRFNGLHLNEMLYFEQCFEININIFQLKENGNCLSIYKSHCQYSETMYLNMYHNHLSYISNFPSYAKKYQCHTCHRHFALINNMKRHQRQCQGRTKHQFPGGYYGAKKSIFDKLDEQGIKVSLHDRLFPYFVVYDFEAMLVPVQEVQCEKLTWTHRHDPVSVSVCSNVESFDKPRCFINPNVDELVGQMVGYMREIAHNCFGVMKEKLSKTFAEIDKLIRMPIKPLSVSDLDDEELLAEVENMREILKNLKEELEAYCRQIICLGFNSSKYDINLIKSRLFKHLNMDGSKRAFTVKRNNQYVCLSTEEFKFLDITQYLAPGINYANFLKAFDVPESKGFFPYEWFDDISKLNYPRLPNHQCFYSSLKGCNITEEEYAYCEIIWRQNDMSNFRDFLIWYSNLDTAPFVKAVENLQKYYFERTIDIFKVSISVPGIARQMLFDAGREAGASFALYDDNNKDLYYTIKDNIVGGPSVIYKRYSEVGKTHTQQYR</sequence>
<evidence type="ECO:0000313" key="4">
    <source>
        <dbReference type="EMBL" id="KAJ8307836.1"/>
    </source>
</evidence>